<proteinExistence type="predicted"/>
<dbReference type="GO" id="GO:0046872">
    <property type="term" value="F:metal ion binding"/>
    <property type="evidence" value="ECO:0007669"/>
    <property type="project" value="UniProtKB-KW"/>
</dbReference>
<feature type="domain" description="Cytochrome c" evidence="6">
    <location>
        <begin position="61"/>
        <end position="142"/>
    </location>
</feature>
<dbReference type="RefSeq" id="WP_150094949.1">
    <property type="nucleotide sequence ID" value="NZ_JBFUOH010000064.1"/>
</dbReference>
<dbReference type="OrthoDB" id="188778at2"/>
<dbReference type="Gene3D" id="1.10.760.10">
    <property type="entry name" value="Cytochrome c-like domain"/>
    <property type="match status" value="2"/>
</dbReference>
<gene>
    <name evidence="7" type="ORF">F2Q65_18895</name>
</gene>
<protein>
    <submittedName>
        <fullName evidence="7">C-type cytochrome</fullName>
    </submittedName>
</protein>
<evidence type="ECO:0000256" key="2">
    <source>
        <dbReference type="ARBA" id="ARBA00022723"/>
    </source>
</evidence>
<dbReference type="InterPro" id="IPR050597">
    <property type="entry name" value="Cytochrome_c_Oxidase_Subunit"/>
</dbReference>
<evidence type="ECO:0000256" key="1">
    <source>
        <dbReference type="ARBA" id="ARBA00022617"/>
    </source>
</evidence>
<dbReference type="Proteomes" id="UP000322981">
    <property type="component" value="Unassembled WGS sequence"/>
</dbReference>
<evidence type="ECO:0000313" key="8">
    <source>
        <dbReference type="Proteomes" id="UP000322981"/>
    </source>
</evidence>
<dbReference type="AlphaFoldDB" id="A0A5M8FAB2"/>
<dbReference type="Pfam" id="PF00034">
    <property type="entry name" value="Cytochrom_C"/>
    <property type="match status" value="2"/>
</dbReference>
<reference evidence="7 8" key="1">
    <citation type="submission" date="2019-09" db="EMBL/GenBank/DDBJ databases">
        <title>Whole-genome sequence of the purple sulfur bacterium Thiohalocapsa marina DSM 19078.</title>
        <authorList>
            <person name="Kyndt J.A."/>
            <person name="Meyer T.E."/>
        </authorList>
    </citation>
    <scope>NUCLEOTIDE SEQUENCE [LARGE SCALE GENOMIC DNA]</scope>
    <source>
        <strain evidence="7 8">DSM 19078</strain>
    </source>
</reference>
<feature type="domain" description="Cytochrome c" evidence="6">
    <location>
        <begin position="153"/>
        <end position="235"/>
    </location>
</feature>
<sequence length="247" mass="26808">MNRCWIVTSMMVAWSVQAADLPAQPGTAAAPVQPHAPSIESPGYVWNDVKGEQLLALEATGDATRGAYAFKVCKDCHGGDALGDAAGFYPRLAGQHATVLVKQLADIRAGRRDNPKMYPYASEHSISSEQIADIAAYLNGLPVPPEHGQGPGGDLALGERLYKADCASCHGRTGEGKADEFYPKLSDQHYAYLLRQTYEIRDGVRRNAQPDMVDAVKPYSDAEIIAVIDYVSRFPTKDNSGTLQQKR</sequence>
<keyword evidence="2 4" id="KW-0479">Metal-binding</keyword>
<dbReference type="PANTHER" id="PTHR33751:SF1">
    <property type="entry name" value="CBB3-TYPE CYTOCHROME C OXIDASE SUBUNIT FIXP"/>
    <property type="match status" value="1"/>
</dbReference>
<feature type="signal peptide" evidence="5">
    <location>
        <begin position="1"/>
        <end position="18"/>
    </location>
</feature>
<name>A0A5M8FAB2_9GAMM</name>
<keyword evidence="8" id="KW-1185">Reference proteome</keyword>
<dbReference type="GO" id="GO:0009055">
    <property type="term" value="F:electron transfer activity"/>
    <property type="evidence" value="ECO:0007669"/>
    <property type="project" value="InterPro"/>
</dbReference>
<accession>A0A5M8FAB2</accession>
<evidence type="ECO:0000256" key="3">
    <source>
        <dbReference type="ARBA" id="ARBA00023004"/>
    </source>
</evidence>
<keyword evidence="1 4" id="KW-0349">Heme</keyword>
<dbReference type="PROSITE" id="PS51007">
    <property type="entry name" value="CYTC"/>
    <property type="match status" value="2"/>
</dbReference>
<evidence type="ECO:0000259" key="6">
    <source>
        <dbReference type="PROSITE" id="PS51007"/>
    </source>
</evidence>
<organism evidence="7 8">
    <name type="scientific">Thiohalocapsa marina</name>
    <dbReference type="NCBI Taxonomy" id="424902"/>
    <lineage>
        <taxon>Bacteria</taxon>
        <taxon>Pseudomonadati</taxon>
        <taxon>Pseudomonadota</taxon>
        <taxon>Gammaproteobacteria</taxon>
        <taxon>Chromatiales</taxon>
        <taxon>Chromatiaceae</taxon>
        <taxon>Thiohalocapsa</taxon>
    </lineage>
</organism>
<comment type="caution">
    <text evidence="7">The sequence shown here is derived from an EMBL/GenBank/DDBJ whole genome shotgun (WGS) entry which is preliminary data.</text>
</comment>
<feature type="chain" id="PRO_5024430668" evidence="5">
    <location>
        <begin position="19"/>
        <end position="247"/>
    </location>
</feature>
<dbReference type="InterPro" id="IPR036909">
    <property type="entry name" value="Cyt_c-like_dom_sf"/>
</dbReference>
<keyword evidence="5" id="KW-0732">Signal</keyword>
<dbReference type="SUPFAM" id="SSF46626">
    <property type="entry name" value="Cytochrome c"/>
    <property type="match status" value="2"/>
</dbReference>
<dbReference type="EMBL" id="VWXX01000062">
    <property type="protein sequence ID" value="KAA6181773.1"/>
    <property type="molecule type" value="Genomic_DNA"/>
</dbReference>
<evidence type="ECO:0000313" key="7">
    <source>
        <dbReference type="EMBL" id="KAA6181773.1"/>
    </source>
</evidence>
<evidence type="ECO:0000256" key="4">
    <source>
        <dbReference type="PROSITE-ProRule" id="PRU00433"/>
    </source>
</evidence>
<keyword evidence="3 4" id="KW-0408">Iron</keyword>
<evidence type="ECO:0000256" key="5">
    <source>
        <dbReference type="SAM" id="SignalP"/>
    </source>
</evidence>
<dbReference type="InterPro" id="IPR009056">
    <property type="entry name" value="Cyt_c-like_dom"/>
</dbReference>
<dbReference type="GO" id="GO:0020037">
    <property type="term" value="F:heme binding"/>
    <property type="evidence" value="ECO:0007669"/>
    <property type="project" value="InterPro"/>
</dbReference>
<dbReference type="PANTHER" id="PTHR33751">
    <property type="entry name" value="CBB3-TYPE CYTOCHROME C OXIDASE SUBUNIT FIXP"/>
    <property type="match status" value="1"/>
</dbReference>